<accession>A0A1D9LI85</accession>
<proteinExistence type="predicted"/>
<dbReference type="Pfam" id="PF08765">
    <property type="entry name" value="Mor"/>
    <property type="match status" value="1"/>
</dbReference>
<evidence type="ECO:0000313" key="1">
    <source>
        <dbReference type="EMBL" id="AOZ50931.1"/>
    </source>
</evidence>
<dbReference type="KEGG" id="cvc:BKX93_13660"/>
<dbReference type="RefSeq" id="WP_021475235.1">
    <property type="nucleotide sequence ID" value="NZ_CP017707.1"/>
</dbReference>
<evidence type="ECO:0000313" key="2">
    <source>
        <dbReference type="Proteomes" id="UP000178776"/>
    </source>
</evidence>
<dbReference type="AlphaFoldDB" id="A0A1D9LI85"/>
<dbReference type="Proteomes" id="UP000178776">
    <property type="component" value="Chromosome"/>
</dbReference>
<gene>
    <name evidence="1" type="ORF">BKX93_13660</name>
</gene>
<sequence>MNTAAQYPALPSTMQLVAQLIGMPRTLQLVQALGGTTLPFSKNQSRAGQLRFAALVEVIGQEAAERLTGHFGGDILYIPRCSTALRQARNQQMIRDFDAMLVEGLGANEAVGVLAMRYRLSDRMVWRVLKTPPADCEVH</sequence>
<dbReference type="SUPFAM" id="SSF46689">
    <property type="entry name" value="Homeodomain-like"/>
    <property type="match status" value="1"/>
</dbReference>
<dbReference type="STRING" id="1108595.BKX93_13660"/>
<dbReference type="EMBL" id="CP017707">
    <property type="protein sequence ID" value="AOZ50931.1"/>
    <property type="molecule type" value="Genomic_DNA"/>
</dbReference>
<dbReference type="InterPro" id="IPR009057">
    <property type="entry name" value="Homeodomain-like_sf"/>
</dbReference>
<name>A0A1D9LI85_9NEIS</name>
<dbReference type="InterPro" id="IPR014875">
    <property type="entry name" value="Mor_transcription_activator"/>
</dbReference>
<organism evidence="1 2">
    <name type="scientific">Chromobacterium vaccinii</name>
    <dbReference type="NCBI Taxonomy" id="1108595"/>
    <lineage>
        <taxon>Bacteria</taxon>
        <taxon>Pseudomonadati</taxon>
        <taxon>Pseudomonadota</taxon>
        <taxon>Betaproteobacteria</taxon>
        <taxon>Neisseriales</taxon>
        <taxon>Chromobacteriaceae</taxon>
        <taxon>Chromobacterium</taxon>
    </lineage>
</organism>
<dbReference type="GeneID" id="68842255"/>
<reference evidence="1 2" key="1">
    <citation type="submission" date="2016-10" db="EMBL/GenBank/DDBJ databases">
        <title>Chromobacterium muskegensis sp. nov., an insecticidal bacterium isolated from Sphagnum bogs.</title>
        <authorList>
            <person name="Sparks M.E."/>
            <person name="Blackburn M.B."/>
            <person name="Gundersen-Rindal D.E."/>
            <person name="Mitchell A."/>
            <person name="Farrar R."/>
            <person name="Kuhar D."/>
        </authorList>
    </citation>
    <scope>NUCLEOTIDE SEQUENCE [LARGE SCALE GENOMIC DNA]</scope>
    <source>
        <strain evidence="1 2">21-1</strain>
    </source>
</reference>
<protein>
    <submittedName>
        <fullName evidence="1">DNA transposition protein</fullName>
    </submittedName>
</protein>